<evidence type="ECO:0000256" key="2">
    <source>
        <dbReference type="SAM" id="SignalP"/>
    </source>
</evidence>
<name>A0A6A5GZA6_CAERE</name>
<dbReference type="KEGG" id="crq:GCK72_008656"/>
<gene>
    <name evidence="3" type="ORF">GCK72_008656</name>
</gene>
<comment type="caution">
    <text evidence="3">The sequence shown here is derived from an EMBL/GenBank/DDBJ whole genome shotgun (WGS) entry which is preliminary data.</text>
</comment>
<proteinExistence type="predicted"/>
<reference evidence="3 4" key="1">
    <citation type="submission" date="2019-12" db="EMBL/GenBank/DDBJ databases">
        <title>Chromosome-level assembly of the Caenorhabditis remanei genome.</title>
        <authorList>
            <person name="Teterina A.A."/>
            <person name="Willis J.H."/>
            <person name="Phillips P.C."/>
        </authorList>
    </citation>
    <scope>NUCLEOTIDE SEQUENCE [LARGE SCALE GENOMIC DNA]</scope>
    <source>
        <strain evidence="3 4">PX506</strain>
        <tissue evidence="3">Whole organism</tissue>
    </source>
</reference>
<keyword evidence="1" id="KW-0812">Transmembrane</keyword>
<dbReference type="EMBL" id="WUAV01000003">
    <property type="protein sequence ID" value="KAF1760407.1"/>
    <property type="molecule type" value="Genomic_DNA"/>
</dbReference>
<evidence type="ECO:0000313" key="3">
    <source>
        <dbReference type="EMBL" id="KAF1760407.1"/>
    </source>
</evidence>
<evidence type="ECO:0000256" key="1">
    <source>
        <dbReference type="SAM" id="Phobius"/>
    </source>
</evidence>
<dbReference type="GeneID" id="78774709"/>
<organism evidence="3 4">
    <name type="scientific">Caenorhabditis remanei</name>
    <name type="common">Caenorhabditis vulgaris</name>
    <dbReference type="NCBI Taxonomy" id="31234"/>
    <lineage>
        <taxon>Eukaryota</taxon>
        <taxon>Metazoa</taxon>
        <taxon>Ecdysozoa</taxon>
        <taxon>Nematoda</taxon>
        <taxon>Chromadorea</taxon>
        <taxon>Rhabditida</taxon>
        <taxon>Rhabditina</taxon>
        <taxon>Rhabditomorpha</taxon>
        <taxon>Rhabditoidea</taxon>
        <taxon>Rhabditidae</taxon>
        <taxon>Peloderinae</taxon>
        <taxon>Caenorhabditis</taxon>
    </lineage>
</organism>
<feature type="transmembrane region" description="Helical" evidence="1">
    <location>
        <begin position="86"/>
        <end position="111"/>
    </location>
</feature>
<evidence type="ECO:0000313" key="4">
    <source>
        <dbReference type="Proteomes" id="UP000483820"/>
    </source>
</evidence>
<protein>
    <submittedName>
        <fullName evidence="3">Uncharacterized protein</fullName>
    </submittedName>
</protein>
<dbReference type="RefSeq" id="XP_053586529.1">
    <property type="nucleotide sequence ID" value="XM_053726952.1"/>
</dbReference>
<keyword evidence="1" id="KW-1133">Transmembrane helix</keyword>
<keyword evidence="1" id="KW-0472">Membrane</keyword>
<dbReference type="Pfam" id="PF10853">
    <property type="entry name" value="DUF2650"/>
    <property type="match status" value="1"/>
</dbReference>
<feature type="signal peptide" evidence="2">
    <location>
        <begin position="1"/>
        <end position="21"/>
    </location>
</feature>
<dbReference type="PANTHER" id="PTHR34149:SF4">
    <property type="entry name" value="TRANSMEMBRANE PROTEIN"/>
    <property type="match status" value="1"/>
</dbReference>
<keyword evidence="2" id="KW-0732">Signal</keyword>
<sequence>MLNLKFLGFCVIVVALALVFADNDGGAGDAKNAVASGNGSAAIEIKGQIFCPSKENQVTDCGEGSFAHTHKCCGDGEKECCFALQVWVYIALAVLVLCIIISTIIGIFCCCCKK</sequence>
<dbReference type="AlphaFoldDB" id="A0A6A5GZA6"/>
<feature type="chain" id="PRO_5025330309" evidence="2">
    <location>
        <begin position="22"/>
        <end position="114"/>
    </location>
</feature>
<dbReference type="Proteomes" id="UP000483820">
    <property type="component" value="Chromosome III"/>
</dbReference>
<dbReference type="CTD" id="78774709"/>
<accession>A0A6A5GZA6</accession>
<dbReference type="PANTHER" id="PTHR34149">
    <property type="entry name" value="PROTEIN CBG11905-RELATED"/>
    <property type="match status" value="1"/>
</dbReference>
<dbReference type="InterPro" id="IPR022559">
    <property type="entry name" value="SUP-1-like"/>
</dbReference>